<dbReference type="EC" id="3.5.1.23" evidence="2"/>
<dbReference type="EMBL" id="CAJFCI010000035">
    <property type="protein sequence ID" value="CAD5107453.1"/>
    <property type="molecule type" value="Genomic_DNA"/>
</dbReference>
<dbReference type="InterPro" id="IPR038445">
    <property type="entry name" value="NCDase_C_sf"/>
</dbReference>
<dbReference type="Gene3D" id="2.60.40.2300">
    <property type="entry name" value="Neutral/alkaline non-lysosomal ceramidase, C-terminal domain"/>
    <property type="match status" value="1"/>
</dbReference>
<keyword evidence="3 7" id="KW-0378">Hydrolase</keyword>
<feature type="binding site" evidence="4">
    <location>
        <position position="34"/>
    </location>
    <ligand>
        <name>Zn(2+)</name>
        <dbReference type="ChEBI" id="CHEBI:29105"/>
    </ligand>
</feature>
<dbReference type="Proteomes" id="UP000583387">
    <property type="component" value="Unassembled WGS sequence"/>
</dbReference>
<dbReference type="GO" id="GO:0046872">
    <property type="term" value="F:metal ion binding"/>
    <property type="evidence" value="ECO:0007669"/>
    <property type="project" value="UniProtKB-KW"/>
</dbReference>
<sequence length="235" mass="25744">MAARRLRQTVLDTLAPIGVNSVVIAGISNAYLNYMTTREEYSAQLYEGASTVHGPWQLAAVMQEFRRLAQTMVNDQPAPDGPSQVFSKGDPSPITVDLPAPFGKLLSDARALYTQGSVVDVTWQAGYPGNDPKTMSSYLYVERRNPDGTWDTVATDKDPELVFLWTWSQSPALTLLHTVDSSKAKAIWSIPANTPPGLYRIRHEGVYRTSAKKEPVPYTGVSRAFMVAGTASECS</sequence>
<keyword evidence="4" id="KW-0862">Zinc</keyword>
<feature type="domain" description="Neutral/alkaline non-lysosomal ceramidase C-terminal" evidence="6">
    <location>
        <begin position="95"/>
        <end position="227"/>
    </location>
</feature>
<comment type="cofactor">
    <cofactor evidence="4">
        <name>Zn(2+)</name>
        <dbReference type="ChEBI" id="CHEBI:29105"/>
    </cofactor>
    <text evidence="4">Binds 1 zinc ion per subunit.</text>
</comment>
<evidence type="ECO:0000259" key="5">
    <source>
        <dbReference type="Pfam" id="PF04734"/>
    </source>
</evidence>
<feature type="domain" description="Neutral/alkaline non-lysosomal ceramidase N-terminal" evidence="5">
    <location>
        <begin position="1"/>
        <end position="63"/>
    </location>
</feature>
<organism evidence="7 8">
    <name type="scientific">Zestomonas carbonaria</name>
    <dbReference type="NCBI Taxonomy" id="2762745"/>
    <lineage>
        <taxon>Bacteria</taxon>
        <taxon>Pseudomonadati</taxon>
        <taxon>Pseudomonadota</taxon>
        <taxon>Gammaproteobacteria</taxon>
        <taxon>Pseudomonadales</taxon>
        <taxon>Pseudomonadaceae</taxon>
        <taxon>Zestomonas</taxon>
    </lineage>
</organism>
<dbReference type="Pfam" id="PF04734">
    <property type="entry name" value="Ceramidase_alk"/>
    <property type="match status" value="1"/>
</dbReference>
<evidence type="ECO:0000313" key="8">
    <source>
        <dbReference type="Proteomes" id="UP000583387"/>
    </source>
</evidence>
<evidence type="ECO:0000256" key="2">
    <source>
        <dbReference type="ARBA" id="ARBA00011891"/>
    </source>
</evidence>
<evidence type="ECO:0000256" key="1">
    <source>
        <dbReference type="ARBA" id="ARBA00009835"/>
    </source>
</evidence>
<dbReference type="GO" id="GO:0017040">
    <property type="term" value="F:N-acylsphingosine amidohydrolase activity"/>
    <property type="evidence" value="ECO:0007669"/>
    <property type="project" value="UniProtKB-EC"/>
</dbReference>
<evidence type="ECO:0000313" key="7">
    <source>
        <dbReference type="EMBL" id="CAD5107453.1"/>
    </source>
</evidence>
<gene>
    <name evidence="7" type="ORF">PSEWESI4_01726</name>
</gene>
<dbReference type="PANTHER" id="PTHR12670">
    <property type="entry name" value="CERAMIDASE"/>
    <property type="match status" value="1"/>
</dbReference>
<name>A0A7U7ELY0_9GAMM</name>
<proteinExistence type="inferred from homology"/>
<keyword evidence="8" id="KW-1185">Reference proteome</keyword>
<dbReference type="InterPro" id="IPR006823">
    <property type="entry name" value="Ceramidase_alk"/>
</dbReference>
<dbReference type="AlphaFoldDB" id="A0A7U7ELY0"/>
<dbReference type="Pfam" id="PF17048">
    <property type="entry name" value="Ceramidse_alk_C"/>
    <property type="match status" value="1"/>
</dbReference>
<dbReference type="GO" id="GO:0005576">
    <property type="term" value="C:extracellular region"/>
    <property type="evidence" value="ECO:0007669"/>
    <property type="project" value="TreeGrafter"/>
</dbReference>
<dbReference type="PANTHER" id="PTHR12670:SF1">
    <property type="entry name" value="NEUTRAL CERAMIDASE"/>
    <property type="match status" value="1"/>
</dbReference>
<dbReference type="GO" id="GO:0042759">
    <property type="term" value="P:long-chain fatty acid biosynthetic process"/>
    <property type="evidence" value="ECO:0007669"/>
    <property type="project" value="TreeGrafter"/>
</dbReference>
<accession>A0A7U7ELY0</accession>
<dbReference type="InterPro" id="IPR031329">
    <property type="entry name" value="NEUT/ALK_ceramidase_N"/>
</dbReference>
<evidence type="ECO:0000256" key="3">
    <source>
        <dbReference type="ARBA" id="ARBA00022801"/>
    </source>
</evidence>
<dbReference type="InterPro" id="IPR031331">
    <property type="entry name" value="NEUT/ALK_ceramidase_C"/>
</dbReference>
<comment type="similarity">
    <text evidence="1">Belongs to the neutral ceramidase family.</text>
</comment>
<dbReference type="GO" id="GO:0016020">
    <property type="term" value="C:membrane"/>
    <property type="evidence" value="ECO:0007669"/>
    <property type="project" value="GOC"/>
</dbReference>
<comment type="caution">
    <text evidence="7">The sequence shown here is derived from an EMBL/GenBank/DDBJ whole genome shotgun (WGS) entry which is preliminary data.</text>
</comment>
<evidence type="ECO:0000259" key="6">
    <source>
        <dbReference type="Pfam" id="PF17048"/>
    </source>
</evidence>
<dbReference type="GO" id="GO:0046512">
    <property type="term" value="P:sphingosine biosynthetic process"/>
    <property type="evidence" value="ECO:0007669"/>
    <property type="project" value="TreeGrafter"/>
</dbReference>
<protein>
    <recommendedName>
        <fullName evidence="2">ceramidase</fullName>
        <ecNumber evidence="2">3.5.1.23</ecNumber>
    </recommendedName>
</protein>
<dbReference type="GO" id="GO:0046514">
    <property type="term" value="P:ceramide catabolic process"/>
    <property type="evidence" value="ECO:0007669"/>
    <property type="project" value="InterPro"/>
</dbReference>
<keyword evidence="4" id="KW-0479">Metal-binding</keyword>
<evidence type="ECO:0000256" key="4">
    <source>
        <dbReference type="PIRSR" id="PIRSR606823-2"/>
    </source>
</evidence>
<reference evidence="7 8" key="1">
    <citation type="submission" date="2020-08" db="EMBL/GenBank/DDBJ databases">
        <authorList>
            <person name="Criscuolo A."/>
        </authorList>
    </citation>
    <scope>NUCLEOTIDE SEQUENCE [LARGE SCALE GENOMIC DNA]</scope>
    <source>
        <strain evidence="7">CIP111764</strain>
    </source>
</reference>